<keyword evidence="1" id="KW-0812">Transmembrane</keyword>
<comment type="caution">
    <text evidence="2">The sequence shown here is derived from an EMBL/GenBank/DDBJ whole genome shotgun (WGS) entry which is preliminary data.</text>
</comment>
<evidence type="ECO:0000313" key="2">
    <source>
        <dbReference type="EMBL" id="KAF0534177.1"/>
    </source>
</evidence>
<dbReference type="EMBL" id="WTPW01000213">
    <property type="protein sequence ID" value="KAF0534177.1"/>
    <property type="molecule type" value="Genomic_DNA"/>
</dbReference>
<proteinExistence type="predicted"/>
<accession>A0A8H4EQ81</accession>
<name>A0A8H4EQ81_GIGMA</name>
<dbReference type="Proteomes" id="UP000439903">
    <property type="component" value="Unassembled WGS sequence"/>
</dbReference>
<sequence length="75" mass="8050">MWCVGVNRTNVKSLGGISVSRTNMKSPGYNGLTKINMELPGQHESSSKPVDFMLLSCDFALAFSFVGACNFIASS</sequence>
<keyword evidence="3" id="KW-1185">Reference proteome</keyword>
<organism evidence="2 3">
    <name type="scientific">Gigaspora margarita</name>
    <dbReference type="NCBI Taxonomy" id="4874"/>
    <lineage>
        <taxon>Eukaryota</taxon>
        <taxon>Fungi</taxon>
        <taxon>Fungi incertae sedis</taxon>
        <taxon>Mucoromycota</taxon>
        <taxon>Glomeromycotina</taxon>
        <taxon>Glomeromycetes</taxon>
        <taxon>Diversisporales</taxon>
        <taxon>Gigasporaceae</taxon>
        <taxon>Gigaspora</taxon>
    </lineage>
</organism>
<evidence type="ECO:0000313" key="3">
    <source>
        <dbReference type="Proteomes" id="UP000439903"/>
    </source>
</evidence>
<gene>
    <name evidence="2" type="ORF">F8M41_010099</name>
</gene>
<evidence type="ECO:0000256" key="1">
    <source>
        <dbReference type="SAM" id="Phobius"/>
    </source>
</evidence>
<feature type="transmembrane region" description="Helical" evidence="1">
    <location>
        <begin position="52"/>
        <end position="73"/>
    </location>
</feature>
<reference evidence="2 3" key="1">
    <citation type="journal article" date="2019" name="Environ. Microbiol.">
        <title>At the nexus of three kingdoms: the genome of the mycorrhizal fungus Gigaspora margarita provides insights into plant, endobacterial and fungal interactions.</title>
        <authorList>
            <person name="Venice F."/>
            <person name="Ghignone S."/>
            <person name="Salvioli di Fossalunga A."/>
            <person name="Amselem J."/>
            <person name="Novero M."/>
            <person name="Xianan X."/>
            <person name="Sedzielewska Toro K."/>
            <person name="Morin E."/>
            <person name="Lipzen A."/>
            <person name="Grigoriev I.V."/>
            <person name="Henrissat B."/>
            <person name="Martin F.M."/>
            <person name="Bonfante P."/>
        </authorList>
    </citation>
    <scope>NUCLEOTIDE SEQUENCE [LARGE SCALE GENOMIC DNA]</scope>
    <source>
        <strain evidence="2 3">BEG34</strain>
    </source>
</reference>
<keyword evidence="1" id="KW-1133">Transmembrane helix</keyword>
<protein>
    <submittedName>
        <fullName evidence="2">Uncharacterized protein</fullName>
    </submittedName>
</protein>
<keyword evidence="1" id="KW-0472">Membrane</keyword>
<dbReference type="AlphaFoldDB" id="A0A8H4EQ81"/>